<comment type="caution">
    <text evidence="3">The sequence shown here is derived from an EMBL/GenBank/DDBJ whole genome shotgun (WGS) entry which is preliminary data.</text>
</comment>
<evidence type="ECO:0000259" key="2">
    <source>
        <dbReference type="Pfam" id="PF18715"/>
    </source>
</evidence>
<dbReference type="Pfam" id="PF18715">
    <property type="entry name" value="Phage_spike"/>
    <property type="match status" value="1"/>
</dbReference>
<sequence>MQEPLLKSWLVNRADSNCIFYRLTRPIRRVYFCLTKMNLKALINRATLSAKNGARKLRTLQIQLLGGDIRESVEHFEPYGFTSEPHVGAEAIGLALGGDRDQTLAVVVTDRRYRPTDLKDGEVCVFDDLGRKIYLSRDGIRVEGVSSPVLVNTSASVTVDAPLTKCTGNLEVGGNIVAKGDIKDKGG</sequence>
<protein>
    <submittedName>
        <fullName evidence="3">Phage baseplate assembly protein V</fullName>
    </submittedName>
</protein>
<evidence type="ECO:0000313" key="4">
    <source>
        <dbReference type="Proteomes" id="UP000472580"/>
    </source>
</evidence>
<dbReference type="Pfam" id="PF06890">
    <property type="entry name" value="Phage_Mu_Gp45"/>
    <property type="match status" value="1"/>
</dbReference>
<keyword evidence="4" id="KW-1185">Reference proteome</keyword>
<dbReference type="EMBL" id="WSRP01000075">
    <property type="protein sequence ID" value="MVX57987.1"/>
    <property type="molecule type" value="Genomic_DNA"/>
</dbReference>
<evidence type="ECO:0000259" key="1">
    <source>
        <dbReference type="Pfam" id="PF06890"/>
    </source>
</evidence>
<gene>
    <name evidence="3" type="ORF">E5987_12470</name>
</gene>
<feature type="domain" description="Bacteriophage Mu Gp45 N-terminal" evidence="1">
    <location>
        <begin position="45"/>
        <end position="112"/>
    </location>
</feature>
<dbReference type="InterPro" id="IPR040629">
    <property type="entry name" value="Phage_spike"/>
</dbReference>
<proteinExistence type="predicted"/>
<accession>A0A6L6YK27</accession>
<dbReference type="InterPro" id="IPR053861">
    <property type="entry name" value="Phage_Mu_Gp45_N"/>
</dbReference>
<dbReference type="InterPro" id="IPR013046">
    <property type="entry name" value="GpV/Gp45"/>
</dbReference>
<evidence type="ECO:0000313" key="3">
    <source>
        <dbReference type="EMBL" id="MVX57987.1"/>
    </source>
</evidence>
<organism evidence="3 4">
    <name type="scientific">Parasutterella muris</name>
    <dbReference type="NCBI Taxonomy" id="2565572"/>
    <lineage>
        <taxon>Bacteria</taxon>
        <taxon>Pseudomonadati</taxon>
        <taxon>Pseudomonadota</taxon>
        <taxon>Betaproteobacteria</taxon>
        <taxon>Burkholderiales</taxon>
        <taxon>Sutterellaceae</taxon>
        <taxon>Parasutterella</taxon>
    </lineage>
</organism>
<dbReference type="NCBIfam" id="TIGR01644">
    <property type="entry name" value="phage_P2_V"/>
    <property type="match status" value="1"/>
</dbReference>
<dbReference type="AlphaFoldDB" id="A0A6L6YK27"/>
<reference evidence="3 4" key="1">
    <citation type="submission" date="2019-12" db="EMBL/GenBank/DDBJ databases">
        <title>Microbes associate with the intestines of laboratory mice.</title>
        <authorList>
            <person name="Navarre W."/>
            <person name="Wong E."/>
        </authorList>
    </citation>
    <scope>NUCLEOTIDE SEQUENCE [LARGE SCALE GENOMIC DNA]</scope>
    <source>
        <strain evidence="3 4">NM82_D38</strain>
    </source>
</reference>
<name>A0A6L6YK27_9BURK</name>
<feature type="non-terminal residue" evidence="3">
    <location>
        <position position="187"/>
    </location>
</feature>
<dbReference type="Proteomes" id="UP000472580">
    <property type="component" value="Unassembled WGS sequence"/>
</dbReference>
<feature type="domain" description="Phage spike trimer" evidence="2">
    <location>
        <begin position="149"/>
        <end position="181"/>
    </location>
</feature>